<evidence type="ECO:0000259" key="6">
    <source>
        <dbReference type="SMART" id="SM00925"/>
    </source>
</evidence>
<keyword evidence="4" id="KW-0961">Cell wall biogenesis/degradation</keyword>
<sequence length="397" mass="42642">MIRIPKRFAFAVIGLLAACSQTSQPLSLQPVDYAQLNGWSDESPEAMIPMLRAQCAHLARLPPATRLGGDPSIVHTGTTSSDWSGACAAIAAVQPGRAAARQLIETWFAPYEVEADARYTGYFEPEVRGALTRGGVYQTPVYAKPRSLVRTHATDGRVVVGQWVNGQFAPFPTRAQIDAGALDGQGLELVWLASPIDLFFLQIQGAGRVVLPDGSTLRLAYDGRNGQPYVPLGRLLVDENQLPPDQVSMQTIRDWLTAHPDQARTEMERNPNYVFFRRLDDVGPTEGAPGAFGIDLTPGRSLAVDRSVMPLGLPVWVETTLPTQGGMGGAWHHLTLAQDLGTDINGAGRADLYTGWGPQAQAVAGNLHAGGRMVLLLPRRAEVAHTAAATDASAQDQ</sequence>
<dbReference type="STRING" id="1231623.Tasa_012_089"/>
<comment type="caution">
    <text evidence="7">The sequence shown here is derived from an EMBL/GenBank/DDBJ whole genome shotgun (WGS) entry which is preliminary data.</text>
</comment>
<keyword evidence="8" id="KW-1185">Reference proteome</keyword>
<evidence type="ECO:0000256" key="3">
    <source>
        <dbReference type="ARBA" id="ARBA00023239"/>
    </source>
</evidence>
<dbReference type="SUPFAM" id="SSF50685">
    <property type="entry name" value="Barwin-like endoglucanases"/>
    <property type="match status" value="1"/>
</dbReference>
<keyword evidence="3" id="KW-0456">Lyase</keyword>
<dbReference type="AlphaFoldDB" id="A0A0D6MKW2"/>
<dbReference type="Gene3D" id="2.40.240.50">
    <property type="entry name" value="Barwin-like endoglucanases"/>
    <property type="match status" value="1"/>
</dbReference>
<dbReference type="RefSeq" id="WP_048848298.1">
    <property type="nucleotide sequence ID" value="NZ_BALE01000012.1"/>
</dbReference>
<accession>A0A0D6MKW2</accession>
<dbReference type="PANTHER" id="PTHR30124">
    <property type="entry name" value="MEMBRANE-BOUND LYTIC MUREIN TRANSGLYCOSYLASE A"/>
    <property type="match status" value="1"/>
</dbReference>
<organism evidence="7 8">
    <name type="scientific">Tanticharoenia sakaeratensis NBRC 103193</name>
    <dbReference type="NCBI Taxonomy" id="1231623"/>
    <lineage>
        <taxon>Bacteria</taxon>
        <taxon>Pseudomonadati</taxon>
        <taxon>Pseudomonadota</taxon>
        <taxon>Alphaproteobacteria</taxon>
        <taxon>Acetobacterales</taxon>
        <taxon>Acetobacteraceae</taxon>
        <taxon>Tanticharoenia</taxon>
    </lineage>
</organism>
<reference evidence="7 8" key="1">
    <citation type="submission" date="2012-10" db="EMBL/GenBank/DDBJ databases">
        <title>Genome sequencing of Tanticharoenia sakaeratensis NBRC 103193.</title>
        <authorList>
            <person name="Azuma Y."/>
            <person name="Hadano H."/>
            <person name="Hirakawa H."/>
            <person name="Matsushita K."/>
        </authorList>
    </citation>
    <scope>NUCLEOTIDE SEQUENCE [LARGE SCALE GENOMIC DNA]</scope>
    <source>
        <strain evidence="7 8">NBRC 103193</strain>
    </source>
</reference>
<dbReference type="GO" id="GO:0008933">
    <property type="term" value="F:peptidoglycan lytic transglycosylase activity"/>
    <property type="evidence" value="ECO:0007669"/>
    <property type="project" value="TreeGrafter"/>
</dbReference>
<dbReference type="CDD" id="cd14668">
    <property type="entry name" value="mlta_B"/>
    <property type="match status" value="1"/>
</dbReference>
<dbReference type="Pfam" id="PF06725">
    <property type="entry name" value="3D"/>
    <property type="match status" value="1"/>
</dbReference>
<evidence type="ECO:0000256" key="4">
    <source>
        <dbReference type="ARBA" id="ARBA00023316"/>
    </source>
</evidence>
<dbReference type="SMART" id="SM00925">
    <property type="entry name" value="MltA"/>
    <property type="match status" value="1"/>
</dbReference>
<dbReference type="GO" id="GO:0019867">
    <property type="term" value="C:outer membrane"/>
    <property type="evidence" value="ECO:0007669"/>
    <property type="project" value="InterPro"/>
</dbReference>
<evidence type="ECO:0000256" key="2">
    <source>
        <dbReference type="ARBA" id="ARBA00012587"/>
    </source>
</evidence>
<evidence type="ECO:0000256" key="5">
    <source>
        <dbReference type="ARBA" id="ARBA00030918"/>
    </source>
</evidence>
<comment type="catalytic activity">
    <reaction evidence="1">
        <text>Exolytic cleavage of the (1-&gt;4)-beta-glycosidic linkage between N-acetylmuramic acid (MurNAc) and N-acetylglucosamine (GlcNAc) residues in peptidoglycan, from either the reducing or the non-reducing ends of the peptidoglycan chains, with concomitant formation of a 1,6-anhydrobond in the MurNAc residue.</text>
        <dbReference type="EC" id="4.2.2.n1"/>
    </reaction>
</comment>
<name>A0A0D6MKW2_9PROT</name>
<dbReference type="InterPro" id="IPR026044">
    <property type="entry name" value="MltA"/>
</dbReference>
<dbReference type="EC" id="4.2.2.n1" evidence="2"/>
<dbReference type="PIRSF" id="PIRSF019422">
    <property type="entry name" value="MltA"/>
    <property type="match status" value="1"/>
</dbReference>
<dbReference type="OrthoDB" id="9783686at2"/>
<evidence type="ECO:0000256" key="1">
    <source>
        <dbReference type="ARBA" id="ARBA00001420"/>
    </source>
</evidence>
<dbReference type="GO" id="GO:0071555">
    <property type="term" value="P:cell wall organization"/>
    <property type="evidence" value="ECO:0007669"/>
    <property type="project" value="UniProtKB-KW"/>
</dbReference>
<dbReference type="InterPro" id="IPR005300">
    <property type="entry name" value="MltA_B"/>
</dbReference>
<protein>
    <recommendedName>
        <fullName evidence="2">peptidoglycan lytic exotransglycosylase</fullName>
        <ecNumber evidence="2">4.2.2.n1</ecNumber>
    </recommendedName>
    <alternativeName>
        <fullName evidence="5">Murein hydrolase A</fullName>
    </alternativeName>
</protein>
<evidence type="ECO:0000313" key="8">
    <source>
        <dbReference type="Proteomes" id="UP000032679"/>
    </source>
</evidence>
<dbReference type="GO" id="GO:0009253">
    <property type="term" value="P:peptidoglycan catabolic process"/>
    <property type="evidence" value="ECO:0007669"/>
    <property type="project" value="TreeGrafter"/>
</dbReference>
<evidence type="ECO:0000313" key="7">
    <source>
        <dbReference type="EMBL" id="GAN53913.1"/>
    </source>
</evidence>
<dbReference type="Proteomes" id="UP000032679">
    <property type="component" value="Unassembled WGS sequence"/>
</dbReference>
<dbReference type="InterPro" id="IPR036908">
    <property type="entry name" value="RlpA-like_sf"/>
</dbReference>
<dbReference type="PANTHER" id="PTHR30124:SF0">
    <property type="entry name" value="MEMBRANE-BOUND LYTIC MUREIN TRANSGLYCOSYLASE A"/>
    <property type="match status" value="1"/>
</dbReference>
<dbReference type="CDD" id="cd14485">
    <property type="entry name" value="mltA_like_LT_A"/>
    <property type="match status" value="1"/>
</dbReference>
<dbReference type="EMBL" id="BALE01000012">
    <property type="protein sequence ID" value="GAN53913.1"/>
    <property type="molecule type" value="Genomic_DNA"/>
</dbReference>
<feature type="domain" description="Lytic transglycosylase MltA" evidence="6">
    <location>
        <begin position="126"/>
        <end position="277"/>
    </location>
</feature>
<gene>
    <name evidence="7" type="ORF">Tasa_012_089</name>
</gene>
<dbReference type="Pfam" id="PF03562">
    <property type="entry name" value="MltA"/>
    <property type="match status" value="1"/>
</dbReference>
<dbReference type="PROSITE" id="PS51257">
    <property type="entry name" value="PROKAR_LIPOPROTEIN"/>
    <property type="match status" value="1"/>
</dbReference>
<dbReference type="Gene3D" id="2.40.40.10">
    <property type="entry name" value="RlpA-like domain"/>
    <property type="match status" value="1"/>
</dbReference>
<dbReference type="InterPro" id="IPR010611">
    <property type="entry name" value="3D_dom"/>
</dbReference>
<dbReference type="GO" id="GO:0004553">
    <property type="term" value="F:hydrolase activity, hydrolyzing O-glycosyl compounds"/>
    <property type="evidence" value="ECO:0007669"/>
    <property type="project" value="InterPro"/>
</dbReference>
<proteinExistence type="predicted"/>
<dbReference type="GO" id="GO:0009254">
    <property type="term" value="P:peptidoglycan turnover"/>
    <property type="evidence" value="ECO:0007669"/>
    <property type="project" value="InterPro"/>
</dbReference>